<dbReference type="InterPro" id="IPR036426">
    <property type="entry name" value="Bulb-type_lectin_dom_sf"/>
</dbReference>
<name>A0ABS5TFK4_9ACTN</name>
<dbReference type="PROSITE" id="PS50927">
    <property type="entry name" value="BULB_LECTIN"/>
    <property type="match status" value="1"/>
</dbReference>
<evidence type="ECO:0000313" key="3">
    <source>
        <dbReference type="Proteomes" id="UP001197247"/>
    </source>
</evidence>
<dbReference type="InterPro" id="IPR053832">
    <property type="entry name" value="DUF6924"/>
</dbReference>
<dbReference type="RefSeq" id="WP_214156159.1">
    <property type="nucleotide sequence ID" value="NZ_JAHBAY010000005.1"/>
</dbReference>
<evidence type="ECO:0000313" key="2">
    <source>
        <dbReference type="EMBL" id="MBT0769857.1"/>
    </source>
</evidence>
<reference evidence="2 3" key="1">
    <citation type="submission" date="2021-05" db="EMBL/GenBank/DDBJ databases">
        <title>Kineosporia and Streptomyces sp. nov. two new marine actinobacteria isolated from Coral.</title>
        <authorList>
            <person name="Buangrab K."/>
            <person name="Sutthacheep M."/>
            <person name="Yeemin T."/>
            <person name="Harunari E."/>
            <person name="Igarashi Y."/>
            <person name="Kanchanasin P."/>
            <person name="Tanasupawat S."/>
            <person name="Phongsopitanun W."/>
        </authorList>
    </citation>
    <scope>NUCLEOTIDE SEQUENCE [LARGE SCALE GENOMIC DNA]</scope>
    <source>
        <strain evidence="2 3">J2-2</strain>
    </source>
</reference>
<evidence type="ECO:0000259" key="1">
    <source>
        <dbReference type="PROSITE" id="PS50927"/>
    </source>
</evidence>
<proteinExistence type="predicted"/>
<accession>A0ABS5TFK4</accession>
<comment type="caution">
    <text evidence="2">The sequence shown here is derived from an EMBL/GenBank/DDBJ whole genome shotgun (WGS) entry which is preliminary data.</text>
</comment>
<dbReference type="Pfam" id="PF21962">
    <property type="entry name" value="DUF6924"/>
    <property type="match status" value="1"/>
</dbReference>
<gene>
    <name evidence="2" type="ORF">KIH74_13045</name>
</gene>
<organism evidence="2 3">
    <name type="scientific">Kineosporia corallincola</name>
    <dbReference type="NCBI Taxonomy" id="2835133"/>
    <lineage>
        <taxon>Bacteria</taxon>
        <taxon>Bacillati</taxon>
        <taxon>Actinomycetota</taxon>
        <taxon>Actinomycetes</taxon>
        <taxon>Kineosporiales</taxon>
        <taxon>Kineosporiaceae</taxon>
        <taxon>Kineosporia</taxon>
    </lineage>
</organism>
<dbReference type="InterPro" id="IPR001480">
    <property type="entry name" value="Bulb-type_lectin_dom"/>
</dbReference>
<protein>
    <recommendedName>
        <fullName evidence="1">Bulb-type lectin domain-containing protein</fullName>
    </recommendedName>
</protein>
<feature type="domain" description="Bulb-type lectin" evidence="1">
    <location>
        <begin position="8"/>
        <end position="124"/>
    </location>
</feature>
<keyword evidence="3" id="KW-1185">Reference proteome</keyword>
<dbReference type="Proteomes" id="UP001197247">
    <property type="component" value="Unassembled WGS sequence"/>
</dbReference>
<dbReference type="Gene3D" id="2.90.10.10">
    <property type="entry name" value="Bulb-type lectin domain"/>
    <property type="match status" value="1"/>
</dbReference>
<dbReference type="SMART" id="SM00108">
    <property type="entry name" value="B_lectin"/>
    <property type="match status" value="1"/>
</dbReference>
<dbReference type="SUPFAM" id="SSF51110">
    <property type="entry name" value="alpha-D-mannose-specific plant lectins"/>
    <property type="match status" value="1"/>
</dbReference>
<sequence>MRSSENLSPSPNRPDELRLGEYLHGTSISSRSGRFAFQNVRGAATRLYDNASGAVLWTVPDDRPRDSSSFVVGLDGDLVVRNRSRLPVWRAATAGLGGVVLRLTDSGELELLDEDGRKVWGSGTAGAVEPLAHSPIVFGWGSVLRRGQSLRHQSLVSPDGLSVLAHTERGVSFFVTGEGDHWAHADDRPGSALELGLDGVLRLRAGEEVLHEFGGPAEELQVWGRRAELVQADGDVVWATPAHVRYGQDPGDRLVRNPPHQAVLERRFMSLAPDHGYTVAVVKKTRPDEVLRRWDVQDVSVTTWQRLQASRPDGQVPVAAVPLGDDTLLMAGAPWLPGERLSTGTTVARESYDALREGWPQEWALHADGRTVAHVRQAYPRIRMGVTRPDVEKAAQRVDVPTYLQGSVDWLAVWAGLELTFRAAGVCPEVGDLNGEMLGGFVAASLARPPRGPQVLTPPGRAPLPELDFLLVRTDFSDDAEWDALLRELTGHESFGDAEEHPVNDRSWEGASLDEVMAAVPNPEQIPAVHIADSVSMTGRGHPVLTVSTSIPAASETYEPDENSPRSIRVAADSVWTVHANLEIANMDWEEFVPDPDGPDPVYRDS</sequence>
<dbReference type="EMBL" id="JAHBAY010000005">
    <property type="protein sequence ID" value="MBT0769857.1"/>
    <property type="molecule type" value="Genomic_DNA"/>
</dbReference>